<evidence type="ECO:0000256" key="3">
    <source>
        <dbReference type="ARBA" id="ARBA00012438"/>
    </source>
</evidence>
<dbReference type="CDD" id="cd00082">
    <property type="entry name" value="HisKA"/>
    <property type="match status" value="1"/>
</dbReference>
<evidence type="ECO:0000256" key="12">
    <source>
        <dbReference type="PROSITE-ProRule" id="PRU00169"/>
    </source>
</evidence>
<dbReference type="Pfam" id="PF00072">
    <property type="entry name" value="Response_reg"/>
    <property type="match status" value="1"/>
</dbReference>
<dbReference type="PROSITE" id="PS50109">
    <property type="entry name" value="HIS_KIN"/>
    <property type="match status" value="1"/>
</dbReference>
<feature type="domain" description="PAS" evidence="16">
    <location>
        <begin position="200"/>
        <end position="270"/>
    </location>
</feature>
<evidence type="ECO:0000256" key="9">
    <source>
        <dbReference type="ARBA" id="ARBA00022989"/>
    </source>
</evidence>
<dbReference type="Gene3D" id="3.30.450.20">
    <property type="entry name" value="PAS domain"/>
    <property type="match status" value="2"/>
</dbReference>
<dbReference type="CDD" id="cd16922">
    <property type="entry name" value="HATPase_EvgS-ArcB-TorS-like"/>
    <property type="match status" value="1"/>
</dbReference>
<dbReference type="KEGG" id="rhoz:GXP67_20545"/>
<keyword evidence="4" id="KW-1003">Cell membrane</keyword>
<dbReference type="Gene3D" id="3.40.50.2300">
    <property type="match status" value="1"/>
</dbReference>
<keyword evidence="8" id="KW-0067">ATP-binding</keyword>
<dbReference type="SUPFAM" id="SSF52172">
    <property type="entry name" value="CheY-like"/>
    <property type="match status" value="1"/>
</dbReference>
<keyword evidence="9" id="KW-1133">Transmembrane helix</keyword>
<evidence type="ECO:0000256" key="5">
    <source>
        <dbReference type="ARBA" id="ARBA00022553"/>
    </source>
</evidence>
<name>A0A6C0GLQ0_9BACT</name>
<organism evidence="18 19">
    <name type="scientific">Rhodocytophaga rosea</name>
    <dbReference type="NCBI Taxonomy" id="2704465"/>
    <lineage>
        <taxon>Bacteria</taxon>
        <taxon>Pseudomonadati</taxon>
        <taxon>Bacteroidota</taxon>
        <taxon>Cytophagia</taxon>
        <taxon>Cytophagales</taxon>
        <taxon>Rhodocytophagaceae</taxon>
        <taxon>Rhodocytophaga</taxon>
    </lineage>
</organism>
<protein>
    <recommendedName>
        <fullName evidence="3">histidine kinase</fullName>
        <ecNumber evidence="3">2.7.13.3</ecNumber>
    </recommendedName>
</protein>
<evidence type="ECO:0000256" key="13">
    <source>
        <dbReference type="SAM" id="Coils"/>
    </source>
</evidence>
<comment type="catalytic activity">
    <reaction evidence="1">
        <text>ATP + protein L-histidine = ADP + protein N-phospho-L-histidine.</text>
        <dbReference type="EC" id="2.7.13.3"/>
    </reaction>
</comment>
<dbReference type="CDD" id="cd17546">
    <property type="entry name" value="REC_hyHK_CKI1_RcsC-like"/>
    <property type="match status" value="1"/>
</dbReference>
<evidence type="ECO:0000256" key="6">
    <source>
        <dbReference type="ARBA" id="ARBA00022692"/>
    </source>
</evidence>
<sequence length="840" mass="95034">MNNLNTTLLTTLQNLTEVGVIATDEKGGIHFFNKGAQQLLGYTPEEVLSTDISFLIYTNPESKSQHNQLQILTLHPEGRHTFIHQTRQRIFVALSIQPYAEEDSSPGGYILTFTSVQTEEKTPESQIASQSIKQQTNEAFDNESTLPHAIFENIVLTKGGQRIPVEISTNIPAAEEITTNLALIKDFSQHKGVEQEIQNAQAAFKAIFDESPIGVSIVDETDRLIQINQSHCRMLGYQKEELLNMRFSDFTHPEDIQATAEVRQSILKGEINSYQLEKRLLTKNRGYIWVRLTRIGFKQNNHTFIVGITEDITERKKWEEELMRAKQQAEETALTKQQFLSTMSHELRTPMNAVIGLTHLLLLENPLPDQVENLQMLKFSSENLLALINDILDFSKIEAGKVSLENVNFSIRSLVISIINSLQLKANEKGIALVMRIDEQIPQLVTGDPVRLTQILNNLLSNAIKFTQKGSVTLSIALEQVLSNHVQLHFSVTDTGIGIPADKLTHIFESFSQAGNDTTRKYGGTGLGLAITKRLLELQGSTIQVESTLGEGSTFYFSLKIGSTIAGQEKASLYANTEKFITLESLRLLLVEDNEINQMIATKFLTKWNIYPDYANNGREAVEKVKQNHYDVILMDLQMPEMNGYEATHTIRSFGEERFKQIPIIALTADAVIDVKERAIAAGMSDFITKPFNPDELYQKLVRYASKSQEDTQTSFLHTQQVEATKMLLSYKQVYELAAGDMIFVEQLIHSSIDQIQQFKGMIHDIVEAKNKYRFDSAVHKIQPMIRLFEMNLLAQHLEETRTLMENSSITFEQLNYKIIDIMRACSTLTEKLAQPQHQS</sequence>
<evidence type="ECO:0000313" key="19">
    <source>
        <dbReference type="Proteomes" id="UP000480178"/>
    </source>
</evidence>
<dbReference type="SMART" id="SM00091">
    <property type="entry name" value="PAS"/>
    <property type="match status" value="2"/>
</dbReference>
<accession>A0A6C0GLQ0</accession>
<dbReference type="PANTHER" id="PTHR45339:SF1">
    <property type="entry name" value="HYBRID SIGNAL TRANSDUCTION HISTIDINE KINASE J"/>
    <property type="match status" value="1"/>
</dbReference>
<dbReference type="Pfam" id="PF00512">
    <property type="entry name" value="HisKA"/>
    <property type="match status" value="1"/>
</dbReference>
<feature type="coiled-coil region" evidence="13">
    <location>
        <begin position="308"/>
        <end position="335"/>
    </location>
</feature>
<feature type="domain" description="Response regulatory" evidence="15">
    <location>
        <begin position="587"/>
        <end position="705"/>
    </location>
</feature>
<dbReference type="GO" id="GO:0005886">
    <property type="term" value="C:plasma membrane"/>
    <property type="evidence" value="ECO:0007669"/>
    <property type="project" value="UniProtKB-SubCell"/>
</dbReference>
<keyword evidence="19" id="KW-1185">Reference proteome</keyword>
<dbReference type="AlphaFoldDB" id="A0A6C0GLQ0"/>
<dbReference type="NCBIfam" id="TIGR00229">
    <property type="entry name" value="sensory_box"/>
    <property type="match status" value="2"/>
</dbReference>
<keyword evidence="5 12" id="KW-0597">Phosphoprotein</keyword>
<keyword evidence="11" id="KW-0472">Membrane</keyword>
<dbReference type="PROSITE" id="PS50113">
    <property type="entry name" value="PAC"/>
    <property type="match status" value="1"/>
</dbReference>
<dbReference type="PROSITE" id="PS50110">
    <property type="entry name" value="RESPONSE_REGULATORY"/>
    <property type="match status" value="1"/>
</dbReference>
<dbReference type="Pfam" id="PF13426">
    <property type="entry name" value="PAS_9"/>
    <property type="match status" value="2"/>
</dbReference>
<dbReference type="InterPro" id="IPR000014">
    <property type="entry name" value="PAS"/>
</dbReference>
<keyword evidence="6" id="KW-0812">Transmembrane</keyword>
<feature type="domain" description="PAC" evidence="17">
    <location>
        <begin position="274"/>
        <end position="324"/>
    </location>
</feature>
<dbReference type="SUPFAM" id="SSF55785">
    <property type="entry name" value="PYP-like sensor domain (PAS domain)"/>
    <property type="match status" value="2"/>
</dbReference>
<dbReference type="InterPro" id="IPR036097">
    <property type="entry name" value="HisK_dim/P_sf"/>
</dbReference>
<dbReference type="PROSITE" id="PS50112">
    <property type="entry name" value="PAS"/>
    <property type="match status" value="2"/>
</dbReference>
<dbReference type="Gene3D" id="3.30.565.10">
    <property type="entry name" value="Histidine kinase-like ATPase, C-terminal domain"/>
    <property type="match status" value="1"/>
</dbReference>
<dbReference type="FunFam" id="3.30.565.10:FF:000010">
    <property type="entry name" value="Sensor histidine kinase RcsC"/>
    <property type="match status" value="1"/>
</dbReference>
<evidence type="ECO:0000256" key="7">
    <source>
        <dbReference type="ARBA" id="ARBA00022741"/>
    </source>
</evidence>
<dbReference type="EMBL" id="CP048222">
    <property type="protein sequence ID" value="QHT68867.1"/>
    <property type="molecule type" value="Genomic_DNA"/>
</dbReference>
<dbReference type="PRINTS" id="PR00344">
    <property type="entry name" value="BCTRLSENSOR"/>
</dbReference>
<dbReference type="SMART" id="SM00388">
    <property type="entry name" value="HisKA"/>
    <property type="match status" value="1"/>
</dbReference>
<dbReference type="SUPFAM" id="SSF47384">
    <property type="entry name" value="Homodimeric domain of signal transducing histidine kinase"/>
    <property type="match status" value="1"/>
</dbReference>
<dbReference type="GO" id="GO:0005524">
    <property type="term" value="F:ATP binding"/>
    <property type="evidence" value="ECO:0007669"/>
    <property type="project" value="UniProtKB-KW"/>
</dbReference>
<dbReference type="InterPro" id="IPR003594">
    <property type="entry name" value="HATPase_dom"/>
</dbReference>
<proteinExistence type="predicted"/>
<evidence type="ECO:0000256" key="10">
    <source>
        <dbReference type="ARBA" id="ARBA00023012"/>
    </source>
</evidence>
<dbReference type="InterPro" id="IPR001610">
    <property type="entry name" value="PAC"/>
</dbReference>
<dbReference type="InterPro" id="IPR036890">
    <property type="entry name" value="HATPase_C_sf"/>
</dbReference>
<feature type="modified residue" description="4-aspartylphosphate" evidence="12">
    <location>
        <position position="636"/>
    </location>
</feature>
<dbReference type="InterPro" id="IPR035965">
    <property type="entry name" value="PAS-like_dom_sf"/>
</dbReference>
<evidence type="ECO:0000256" key="4">
    <source>
        <dbReference type="ARBA" id="ARBA00022475"/>
    </source>
</evidence>
<evidence type="ECO:0000256" key="2">
    <source>
        <dbReference type="ARBA" id="ARBA00004651"/>
    </source>
</evidence>
<dbReference type="InterPro" id="IPR005467">
    <property type="entry name" value="His_kinase_dom"/>
</dbReference>
<keyword evidence="10" id="KW-0902">Two-component regulatory system</keyword>
<dbReference type="SMART" id="SM00448">
    <property type="entry name" value="REC"/>
    <property type="match status" value="1"/>
</dbReference>
<dbReference type="InterPro" id="IPR003661">
    <property type="entry name" value="HisK_dim/P_dom"/>
</dbReference>
<dbReference type="SMART" id="SM00387">
    <property type="entry name" value="HATPase_c"/>
    <property type="match status" value="1"/>
</dbReference>
<evidence type="ECO:0000259" key="15">
    <source>
        <dbReference type="PROSITE" id="PS50110"/>
    </source>
</evidence>
<dbReference type="InterPro" id="IPR000700">
    <property type="entry name" value="PAS-assoc_C"/>
</dbReference>
<dbReference type="SMART" id="SM00086">
    <property type="entry name" value="PAC"/>
    <property type="match status" value="1"/>
</dbReference>
<comment type="subcellular location">
    <subcellularLocation>
        <location evidence="2">Cell membrane</location>
        <topology evidence="2">Multi-pass membrane protein</topology>
    </subcellularLocation>
</comment>
<dbReference type="InterPro" id="IPR001789">
    <property type="entry name" value="Sig_transdc_resp-reg_receiver"/>
</dbReference>
<dbReference type="GO" id="GO:0000155">
    <property type="term" value="F:phosphorelay sensor kinase activity"/>
    <property type="evidence" value="ECO:0007669"/>
    <property type="project" value="InterPro"/>
</dbReference>
<dbReference type="InterPro" id="IPR036641">
    <property type="entry name" value="HPT_dom_sf"/>
</dbReference>
<dbReference type="PANTHER" id="PTHR45339">
    <property type="entry name" value="HYBRID SIGNAL TRANSDUCTION HISTIDINE KINASE J"/>
    <property type="match status" value="1"/>
</dbReference>
<dbReference type="CDD" id="cd00130">
    <property type="entry name" value="PAS"/>
    <property type="match status" value="2"/>
</dbReference>
<evidence type="ECO:0000256" key="8">
    <source>
        <dbReference type="ARBA" id="ARBA00022840"/>
    </source>
</evidence>
<evidence type="ECO:0000259" key="14">
    <source>
        <dbReference type="PROSITE" id="PS50109"/>
    </source>
</evidence>
<dbReference type="RefSeq" id="WP_162444870.1">
    <property type="nucleotide sequence ID" value="NZ_CP048222.1"/>
</dbReference>
<feature type="domain" description="Histidine kinase" evidence="14">
    <location>
        <begin position="342"/>
        <end position="563"/>
    </location>
</feature>
<dbReference type="InterPro" id="IPR011006">
    <property type="entry name" value="CheY-like_superfamily"/>
</dbReference>
<dbReference type="SUPFAM" id="SSF47226">
    <property type="entry name" value="Histidine-containing phosphotransfer domain, HPT domain"/>
    <property type="match status" value="1"/>
</dbReference>
<dbReference type="SUPFAM" id="SSF55874">
    <property type="entry name" value="ATPase domain of HSP90 chaperone/DNA topoisomerase II/histidine kinase"/>
    <property type="match status" value="1"/>
</dbReference>
<evidence type="ECO:0000313" key="18">
    <source>
        <dbReference type="EMBL" id="QHT68867.1"/>
    </source>
</evidence>
<feature type="domain" description="PAS" evidence="16">
    <location>
        <begin position="5"/>
        <end position="64"/>
    </location>
</feature>
<dbReference type="Proteomes" id="UP000480178">
    <property type="component" value="Chromosome"/>
</dbReference>
<dbReference type="Pfam" id="PF02518">
    <property type="entry name" value="HATPase_c"/>
    <property type="match status" value="1"/>
</dbReference>
<reference evidence="18 19" key="1">
    <citation type="submission" date="2020-01" db="EMBL/GenBank/DDBJ databases">
        <authorList>
            <person name="Kim M.K."/>
        </authorList>
    </citation>
    <scope>NUCLEOTIDE SEQUENCE [LARGE SCALE GENOMIC DNA]</scope>
    <source>
        <strain evidence="18 19">172606-1</strain>
    </source>
</reference>
<evidence type="ECO:0000256" key="11">
    <source>
        <dbReference type="ARBA" id="ARBA00023136"/>
    </source>
</evidence>
<keyword evidence="7" id="KW-0547">Nucleotide-binding</keyword>
<dbReference type="EC" id="2.7.13.3" evidence="3"/>
<evidence type="ECO:0000256" key="1">
    <source>
        <dbReference type="ARBA" id="ARBA00000085"/>
    </source>
</evidence>
<gene>
    <name evidence="18" type="ORF">GXP67_20545</name>
</gene>
<keyword evidence="13" id="KW-0175">Coiled coil</keyword>
<evidence type="ECO:0000259" key="16">
    <source>
        <dbReference type="PROSITE" id="PS50112"/>
    </source>
</evidence>
<dbReference type="Gene3D" id="1.10.287.130">
    <property type="match status" value="1"/>
</dbReference>
<evidence type="ECO:0000259" key="17">
    <source>
        <dbReference type="PROSITE" id="PS50113"/>
    </source>
</evidence>
<dbReference type="InterPro" id="IPR004358">
    <property type="entry name" value="Sig_transdc_His_kin-like_C"/>
</dbReference>